<sequence>MPYEVSGRAPIQFRANVKGAAHAAFQLPPCAFALQGVTVMPRNPRRSAFLQKHNLVSFLLTHLAIGVVAGVVVCLGLLALDVASLRTLLLGSDYWLIGFILLFGSVCGTFGGVAMAVAVMNLGDWSDHPDRDY</sequence>
<dbReference type="RefSeq" id="WP_349622020.1">
    <property type="nucleotide sequence ID" value="NZ_JBDZDB010000044.1"/>
</dbReference>
<comment type="caution">
    <text evidence="2">The sequence shown here is derived from an EMBL/GenBank/DDBJ whole genome shotgun (WGS) entry which is preliminary data.</text>
</comment>
<keyword evidence="1" id="KW-1133">Transmembrane helix</keyword>
<reference evidence="2 3" key="1">
    <citation type="submission" date="2024-11" db="EMBL/GenBank/DDBJ databases">
        <title>Draft genome sequences of two bacteria associated to sugarcane roots in Colombia.</title>
        <authorList>
            <person name="Pardo-Diaz S."/>
            <person name="Masmela-Mendoza J."/>
            <person name="Delgadillo-Duran P."/>
            <person name="Bautista E.J."/>
            <person name="Rojas-Tapias D.F."/>
        </authorList>
    </citation>
    <scope>NUCLEOTIDE SEQUENCE [LARGE SCALE GENOMIC DNA]</scope>
    <source>
        <strain evidence="2 3">Ap18</strain>
    </source>
</reference>
<dbReference type="Proteomes" id="UP001628281">
    <property type="component" value="Unassembled WGS sequence"/>
</dbReference>
<feature type="transmembrane region" description="Helical" evidence="1">
    <location>
        <begin position="94"/>
        <end position="119"/>
    </location>
</feature>
<evidence type="ECO:0000313" key="3">
    <source>
        <dbReference type="Proteomes" id="UP001628281"/>
    </source>
</evidence>
<feature type="transmembrane region" description="Helical" evidence="1">
    <location>
        <begin position="55"/>
        <end position="79"/>
    </location>
</feature>
<dbReference type="EMBL" id="JBJLSN010000106">
    <property type="protein sequence ID" value="MFL7905891.1"/>
    <property type="molecule type" value="Genomic_DNA"/>
</dbReference>
<keyword evidence="1" id="KW-0812">Transmembrane</keyword>
<keyword evidence="1" id="KW-0472">Membrane</keyword>
<name>A0ABW8VKF6_9PROT</name>
<protein>
    <submittedName>
        <fullName evidence="2">Uncharacterized protein</fullName>
    </submittedName>
</protein>
<gene>
    <name evidence="2" type="ORF">ACJ41P_32535</name>
</gene>
<organism evidence="2 3">
    <name type="scientific">Azospirillum argentinense</name>
    <dbReference type="NCBI Taxonomy" id="2970906"/>
    <lineage>
        <taxon>Bacteria</taxon>
        <taxon>Pseudomonadati</taxon>
        <taxon>Pseudomonadota</taxon>
        <taxon>Alphaproteobacteria</taxon>
        <taxon>Rhodospirillales</taxon>
        <taxon>Azospirillaceae</taxon>
        <taxon>Azospirillum</taxon>
    </lineage>
</organism>
<evidence type="ECO:0000256" key="1">
    <source>
        <dbReference type="SAM" id="Phobius"/>
    </source>
</evidence>
<accession>A0ABW8VKF6</accession>
<evidence type="ECO:0000313" key="2">
    <source>
        <dbReference type="EMBL" id="MFL7905891.1"/>
    </source>
</evidence>
<keyword evidence="3" id="KW-1185">Reference proteome</keyword>
<proteinExistence type="predicted"/>